<evidence type="ECO:0000313" key="1">
    <source>
        <dbReference type="EMBL" id="WZF90096.1"/>
    </source>
</evidence>
<evidence type="ECO:0008006" key="3">
    <source>
        <dbReference type="Google" id="ProtNLM"/>
    </source>
</evidence>
<keyword evidence="2" id="KW-1185">Reference proteome</keyword>
<name>A0ABZ2W6P4_9GAMM</name>
<organism evidence="1 2">
    <name type="scientific">Marinobacter metalliresistant</name>
    <dbReference type="NCBI Taxonomy" id="2961995"/>
    <lineage>
        <taxon>Bacteria</taxon>
        <taxon>Pseudomonadati</taxon>
        <taxon>Pseudomonadota</taxon>
        <taxon>Gammaproteobacteria</taxon>
        <taxon>Pseudomonadales</taxon>
        <taxon>Marinobacteraceae</taxon>
        <taxon>Marinobacter</taxon>
    </lineage>
</organism>
<accession>A0ABZ2W6P4</accession>
<dbReference type="RefSeq" id="WP_227539474.1">
    <property type="nucleotide sequence ID" value="NZ_CP101118.1"/>
</dbReference>
<evidence type="ECO:0000313" key="2">
    <source>
        <dbReference type="Proteomes" id="UP001475781"/>
    </source>
</evidence>
<reference evidence="1 2" key="1">
    <citation type="submission" date="2022-07" db="EMBL/GenBank/DDBJ databases">
        <title>A copper resistant bacterium isolated from sediment samples of deep sea hydrothermal areas.</title>
        <authorList>
            <person name="Zeng X."/>
        </authorList>
    </citation>
    <scope>NUCLEOTIDE SEQUENCE [LARGE SCALE GENOMIC DNA]</scope>
    <source>
        <strain evidence="2">CuT 6</strain>
    </source>
</reference>
<dbReference type="Proteomes" id="UP001475781">
    <property type="component" value="Chromosome"/>
</dbReference>
<sequence length="91" mass="10566">MLNRTEQQATAAMQPITSWIQGYSKRQQFRRMAQSLLKEKDDTLSDLGYDRHDLEGALHLPIRSDAVQYIEARRSKRALEARRAKSHRLVG</sequence>
<protein>
    <recommendedName>
        <fullName evidence="3">DUF1127 domain-containing protein</fullName>
    </recommendedName>
</protein>
<dbReference type="EMBL" id="CP101118">
    <property type="protein sequence ID" value="WZF90096.1"/>
    <property type="molecule type" value="Genomic_DNA"/>
</dbReference>
<gene>
    <name evidence="1" type="ORF">NLK58_07870</name>
</gene>
<proteinExistence type="predicted"/>